<dbReference type="Pfam" id="PF22725">
    <property type="entry name" value="GFO_IDH_MocA_C3"/>
    <property type="match status" value="1"/>
</dbReference>
<dbReference type="EMBL" id="LILC01000002">
    <property type="protein sequence ID" value="KOO50732.1"/>
    <property type="molecule type" value="Genomic_DNA"/>
</dbReference>
<organism evidence="5 6">
    <name type="scientific">Priestia koreensis</name>
    <dbReference type="NCBI Taxonomy" id="284581"/>
    <lineage>
        <taxon>Bacteria</taxon>
        <taxon>Bacillati</taxon>
        <taxon>Bacillota</taxon>
        <taxon>Bacilli</taxon>
        <taxon>Bacillales</taxon>
        <taxon>Bacillaceae</taxon>
        <taxon>Priestia</taxon>
    </lineage>
</organism>
<dbReference type="GO" id="GO:0000166">
    <property type="term" value="F:nucleotide binding"/>
    <property type="evidence" value="ECO:0007669"/>
    <property type="project" value="InterPro"/>
</dbReference>
<dbReference type="SUPFAM" id="SSF51735">
    <property type="entry name" value="NAD(P)-binding Rossmann-fold domains"/>
    <property type="match status" value="1"/>
</dbReference>
<protein>
    <recommendedName>
        <fullName evidence="7">Oxidoreductase</fullName>
    </recommendedName>
</protein>
<dbReference type="SUPFAM" id="SSF55347">
    <property type="entry name" value="Glyceraldehyde-3-phosphate dehydrogenase-like, C-terminal domain"/>
    <property type="match status" value="1"/>
</dbReference>
<evidence type="ECO:0000259" key="3">
    <source>
        <dbReference type="Pfam" id="PF01408"/>
    </source>
</evidence>
<dbReference type="PATRIC" id="fig|284581.3.peg.895"/>
<dbReference type="InterPro" id="IPR051317">
    <property type="entry name" value="Gfo/Idh/MocA_oxidoreduct"/>
</dbReference>
<feature type="domain" description="Gfo/Idh/MocA-like oxidoreductase N-terminal" evidence="3">
    <location>
        <begin position="2"/>
        <end position="121"/>
    </location>
</feature>
<dbReference type="InterPro" id="IPR055170">
    <property type="entry name" value="GFO_IDH_MocA-like_dom"/>
</dbReference>
<dbReference type="GO" id="GO:0016491">
    <property type="term" value="F:oxidoreductase activity"/>
    <property type="evidence" value="ECO:0007669"/>
    <property type="project" value="UniProtKB-KW"/>
</dbReference>
<name>A0A0M0LIJ4_9BACI</name>
<evidence type="ECO:0008006" key="7">
    <source>
        <dbReference type="Google" id="ProtNLM"/>
    </source>
</evidence>
<dbReference type="PANTHER" id="PTHR43708:SF5">
    <property type="entry name" value="CONSERVED EXPRESSED OXIDOREDUCTASE (EUROFUNG)-RELATED"/>
    <property type="match status" value="1"/>
</dbReference>
<sequence length="359" mass="39150">MIKLGMIGAGGIARGAHAPALKALADGVKVVAISDLNEAATEELSLLFPEAKTFTDFHDLLNEDLDAVVVTTPNFLHFSMAKAALEAGKHVLCEKPLALNEDEAAQMVQLAKQQGKILMTAFNNRYRDDIQYLKSFISEGKTGPIYHAKCGWIRRSGIPGWGGWFTNKALSGGGPLIDLGVHMLDITLYLLGDLEITSVTGQTYRAFGDKSTSRAWGVANASGTFDVEDFASAFIRLENGSTITLDVSWAANVEEERVFMQLYGEKAGIQLENGKPLKIFSEQNGILEDTEPKVMFDDPKARREMWAHFIECIKTGKEPISSGEAGQRINRILDAIYVSSENGKEVSLQGNEDTSEVTA</sequence>
<evidence type="ECO:0000256" key="2">
    <source>
        <dbReference type="ARBA" id="ARBA00023002"/>
    </source>
</evidence>
<evidence type="ECO:0000259" key="4">
    <source>
        <dbReference type="Pfam" id="PF22725"/>
    </source>
</evidence>
<dbReference type="Gene3D" id="3.40.50.720">
    <property type="entry name" value="NAD(P)-binding Rossmann-like Domain"/>
    <property type="match status" value="1"/>
</dbReference>
<proteinExistence type="inferred from homology"/>
<dbReference type="Gene3D" id="3.30.360.10">
    <property type="entry name" value="Dihydrodipicolinate Reductase, domain 2"/>
    <property type="match status" value="1"/>
</dbReference>
<dbReference type="STRING" id="284581.AMD01_03050"/>
<dbReference type="OrthoDB" id="9815825at2"/>
<evidence type="ECO:0000256" key="1">
    <source>
        <dbReference type="ARBA" id="ARBA00010928"/>
    </source>
</evidence>
<dbReference type="InterPro" id="IPR000683">
    <property type="entry name" value="Gfo/Idh/MocA-like_OxRdtase_N"/>
</dbReference>
<dbReference type="InterPro" id="IPR036291">
    <property type="entry name" value="NAD(P)-bd_dom_sf"/>
</dbReference>
<feature type="domain" description="GFO/IDH/MocA-like oxidoreductase" evidence="4">
    <location>
        <begin position="130"/>
        <end position="269"/>
    </location>
</feature>
<dbReference type="RefSeq" id="WP_053399904.1">
    <property type="nucleotide sequence ID" value="NZ_JAUKEN010000002.1"/>
</dbReference>
<evidence type="ECO:0000313" key="5">
    <source>
        <dbReference type="EMBL" id="KOO50732.1"/>
    </source>
</evidence>
<accession>A0A0M0LIJ4</accession>
<comment type="similarity">
    <text evidence="1">Belongs to the Gfo/Idh/MocA family.</text>
</comment>
<reference evidence="6" key="1">
    <citation type="submission" date="2015-08" db="EMBL/GenBank/DDBJ databases">
        <title>Fjat-14210 dsm16467.</title>
        <authorList>
            <person name="Liu B."/>
            <person name="Wang J."/>
            <person name="Zhu Y."/>
            <person name="Liu G."/>
            <person name="Chen Q."/>
            <person name="Chen Z."/>
            <person name="Lan J."/>
            <person name="Che J."/>
            <person name="Ge C."/>
            <person name="Shi H."/>
            <person name="Pan Z."/>
            <person name="Liu X."/>
        </authorList>
    </citation>
    <scope>NUCLEOTIDE SEQUENCE [LARGE SCALE GENOMIC DNA]</scope>
    <source>
        <strain evidence="6">DSM 16467</strain>
    </source>
</reference>
<evidence type="ECO:0000313" key="6">
    <source>
        <dbReference type="Proteomes" id="UP000037558"/>
    </source>
</evidence>
<dbReference type="AlphaFoldDB" id="A0A0M0LIJ4"/>
<keyword evidence="6" id="KW-1185">Reference proteome</keyword>
<gene>
    <name evidence="5" type="ORF">AMD01_03050</name>
</gene>
<dbReference type="Pfam" id="PF01408">
    <property type="entry name" value="GFO_IDH_MocA"/>
    <property type="match status" value="1"/>
</dbReference>
<comment type="caution">
    <text evidence="5">The sequence shown here is derived from an EMBL/GenBank/DDBJ whole genome shotgun (WGS) entry which is preliminary data.</text>
</comment>
<dbReference type="Proteomes" id="UP000037558">
    <property type="component" value="Unassembled WGS sequence"/>
</dbReference>
<keyword evidence="2" id="KW-0560">Oxidoreductase</keyword>
<dbReference type="PANTHER" id="PTHR43708">
    <property type="entry name" value="CONSERVED EXPRESSED OXIDOREDUCTASE (EUROFUNG)"/>
    <property type="match status" value="1"/>
</dbReference>